<dbReference type="SMART" id="SM01217">
    <property type="entry name" value="Fn3_like"/>
    <property type="match status" value="1"/>
</dbReference>
<dbReference type="RefSeq" id="WP_217791615.1">
    <property type="nucleotide sequence ID" value="NZ_JAHSPG010000008.1"/>
</dbReference>
<feature type="signal peptide" evidence="4">
    <location>
        <begin position="1"/>
        <end position="21"/>
    </location>
</feature>
<evidence type="ECO:0000256" key="2">
    <source>
        <dbReference type="ARBA" id="ARBA00022801"/>
    </source>
</evidence>
<dbReference type="Pfam" id="PF01915">
    <property type="entry name" value="Glyco_hydro_3_C"/>
    <property type="match status" value="1"/>
</dbReference>
<feature type="domain" description="Fibronectin type III-like" evidence="5">
    <location>
        <begin position="667"/>
        <end position="736"/>
    </location>
</feature>
<proteinExistence type="inferred from homology"/>
<dbReference type="NCBIfam" id="NF011678">
    <property type="entry name" value="PRK15098.1"/>
    <property type="match status" value="1"/>
</dbReference>
<dbReference type="FunFam" id="2.60.40.10:FF:000495">
    <property type="entry name" value="Periplasmic beta-glucosidase"/>
    <property type="match status" value="1"/>
</dbReference>
<dbReference type="InterPro" id="IPR019800">
    <property type="entry name" value="Glyco_hydro_3_AS"/>
</dbReference>
<reference evidence="6" key="1">
    <citation type="submission" date="2021-06" db="EMBL/GenBank/DDBJ databases">
        <authorList>
            <person name="Huq M.A."/>
        </authorList>
    </citation>
    <scope>NUCLEOTIDE SEQUENCE</scope>
    <source>
        <strain evidence="6">MAH-26</strain>
    </source>
</reference>
<keyword evidence="6" id="KW-0326">Glycosidase</keyword>
<gene>
    <name evidence="6" type="primary">bglX</name>
    <name evidence="6" type="ORF">KTO63_12445</name>
</gene>
<dbReference type="PANTHER" id="PTHR42715">
    <property type="entry name" value="BETA-GLUCOSIDASE"/>
    <property type="match status" value="1"/>
</dbReference>
<keyword evidence="3" id="KW-0119">Carbohydrate metabolism</keyword>
<protein>
    <submittedName>
        <fullName evidence="6">Beta-glucosidase BglX</fullName>
        <ecNumber evidence="6">3.2.1.21</ecNumber>
    </submittedName>
</protein>
<dbReference type="InterPro" id="IPR026891">
    <property type="entry name" value="Fn3-like"/>
</dbReference>
<dbReference type="FunFam" id="3.20.20.300:FF:000005">
    <property type="entry name" value="Periplasmic beta-glucosidase"/>
    <property type="match status" value="1"/>
</dbReference>
<feature type="chain" id="PRO_5039732555" evidence="4">
    <location>
        <begin position="22"/>
        <end position="747"/>
    </location>
</feature>
<dbReference type="AlphaFoldDB" id="A0A9E2W4M5"/>
<dbReference type="EMBL" id="JAHSPG010000008">
    <property type="protein sequence ID" value="MBV4357964.1"/>
    <property type="molecule type" value="Genomic_DNA"/>
</dbReference>
<evidence type="ECO:0000313" key="7">
    <source>
        <dbReference type="Proteomes" id="UP000812270"/>
    </source>
</evidence>
<keyword evidence="7" id="KW-1185">Reference proteome</keyword>
<evidence type="ECO:0000256" key="4">
    <source>
        <dbReference type="SAM" id="SignalP"/>
    </source>
</evidence>
<accession>A0A9E2W4M5</accession>
<dbReference type="InterPro" id="IPR002772">
    <property type="entry name" value="Glyco_hydro_3_C"/>
</dbReference>
<dbReference type="Pfam" id="PF00933">
    <property type="entry name" value="Glyco_hydro_3"/>
    <property type="match status" value="1"/>
</dbReference>
<dbReference type="InterPro" id="IPR001764">
    <property type="entry name" value="Glyco_hydro_3_N"/>
</dbReference>
<sequence>MKKLLSILLTCAITVSGVAQTTNAKMDGFIKQLLSKMTLDEKIGQLNLQGGWDDANESSKAAYMQKVKSGEIGGSFNIPNPEKNARALQDIAMQSRLKIPVLVGGDVVQGYKTIFPIPLAETMSWDIEGMQRSTAITANEASSQGIAWTFAPMIDISRDPRWGRVSEGVGEDPYLGSLIAAARVKGFQGTDYLKNQNMMACMKHFAMYGAPEAGKDYTGMDMSKRIMYDVYLKTYKAAVDAGVGSVMSSFNDVQGVPSSGNKWLLTDLLRKQWGFKGMVISDYTSIEEMKNHGVAATDAEAAALSMNAGMDMDMISEFFQKNLKQLVQSGKVNEKELDRAAYNVLAAKYKLGLFENPYRYSDTQRAAKDILSEEHLQHALKIAQESIVLLKNNNHLLPLKQTGTVALIGPFAKTEDVQNIGATNASRSPNIYEELTSQLKGKATVLYAKGANISENDMLMERIYQQKDVRSAEALKEEAINIAKQADVIIAVMGEHGGMTGEAASMADIQLQENQRDLLMELKKLNKPIVLVVKNGRPLIIDWENENMDAIIDCWYLGTKEAEAVVNTLLGKFNPSGKLTMTFPRNAGQIPVYYAHNNSSRPEQDGNKYTSKYLDVSSTPLFPFGYGLSYTSFEYSAITLSATTLDSKGKITASVTVKNNGTYDGDEIVQLYIQDVVGSIKRPVKELKGFKKISLKTGASQTVTFTITEEMLRFYNNELQFKSEPGKFNVFIGTDSNTKNVAEFELK</sequence>
<dbReference type="PROSITE" id="PS00775">
    <property type="entry name" value="GLYCOSYL_HYDROL_F3"/>
    <property type="match status" value="1"/>
</dbReference>
<comment type="similarity">
    <text evidence="1">Belongs to the glycosyl hydrolase 3 family.</text>
</comment>
<keyword evidence="2 6" id="KW-0378">Hydrolase</keyword>
<dbReference type="Pfam" id="PF14310">
    <property type="entry name" value="Fn3-like"/>
    <property type="match status" value="1"/>
</dbReference>
<keyword evidence="4" id="KW-0732">Signal</keyword>
<evidence type="ECO:0000313" key="6">
    <source>
        <dbReference type="EMBL" id="MBV4357964.1"/>
    </source>
</evidence>
<name>A0A9E2W4M5_9BACT</name>
<dbReference type="GO" id="GO:0008422">
    <property type="term" value="F:beta-glucosidase activity"/>
    <property type="evidence" value="ECO:0007669"/>
    <property type="project" value="UniProtKB-EC"/>
</dbReference>
<organism evidence="6 7">
    <name type="scientific">Pinibacter aurantiacus</name>
    <dbReference type="NCBI Taxonomy" id="2851599"/>
    <lineage>
        <taxon>Bacteria</taxon>
        <taxon>Pseudomonadati</taxon>
        <taxon>Bacteroidota</taxon>
        <taxon>Chitinophagia</taxon>
        <taxon>Chitinophagales</taxon>
        <taxon>Chitinophagaceae</taxon>
        <taxon>Pinibacter</taxon>
    </lineage>
</organism>
<dbReference type="Proteomes" id="UP000812270">
    <property type="component" value="Unassembled WGS sequence"/>
</dbReference>
<evidence type="ECO:0000256" key="3">
    <source>
        <dbReference type="ARBA" id="ARBA00023277"/>
    </source>
</evidence>
<dbReference type="GO" id="GO:0005975">
    <property type="term" value="P:carbohydrate metabolic process"/>
    <property type="evidence" value="ECO:0007669"/>
    <property type="project" value="InterPro"/>
</dbReference>
<evidence type="ECO:0000259" key="5">
    <source>
        <dbReference type="SMART" id="SM01217"/>
    </source>
</evidence>
<comment type="caution">
    <text evidence="6">The sequence shown here is derived from an EMBL/GenBank/DDBJ whole genome shotgun (WGS) entry which is preliminary data.</text>
</comment>
<dbReference type="PANTHER" id="PTHR42715:SF10">
    <property type="entry name" value="BETA-GLUCOSIDASE"/>
    <property type="match status" value="1"/>
</dbReference>
<dbReference type="EC" id="3.2.1.21" evidence="6"/>
<dbReference type="InterPro" id="IPR050288">
    <property type="entry name" value="Cellulose_deg_GH3"/>
</dbReference>
<evidence type="ECO:0000256" key="1">
    <source>
        <dbReference type="ARBA" id="ARBA00005336"/>
    </source>
</evidence>